<dbReference type="PANTHER" id="PTHR37162:SF11">
    <property type="match status" value="1"/>
</dbReference>
<gene>
    <name evidence="1" type="ORF">MEUPH1_LOCUS14912</name>
</gene>
<sequence length="260" mass="29337">MSESKKCSINKLWFEKIDSGGFKIGEWARLCEKTTNILCIVCACTINCDNKGFQSLTQHASTKKHKSQCIDKLGIKQLHLCGSVAKQTNTDAIENSVTEKNTKTSLHTLGIKMYCKNEQAIKAEIIWTIKSVICNMSATSCDGLSEIFKSMFPDSFPDQFSLGRSKMSYLISDSLGPYFKSIVIDDIHNSYYTMLYDETTNAEGKKELQVAIRYWSKNKNEIIVVHLETFFITSVTAEKIIKYLMIALDNADLPKEKLSS</sequence>
<dbReference type="Proteomes" id="UP001160148">
    <property type="component" value="Unassembled WGS sequence"/>
</dbReference>
<comment type="caution">
    <text evidence="1">The sequence shown here is derived from an EMBL/GenBank/DDBJ whole genome shotgun (WGS) entry which is preliminary data.</text>
</comment>
<keyword evidence="2" id="KW-1185">Reference proteome</keyword>
<dbReference type="AlphaFoldDB" id="A0AAV0WUK3"/>
<evidence type="ECO:0000313" key="1">
    <source>
        <dbReference type="EMBL" id="CAI6359508.1"/>
    </source>
</evidence>
<dbReference type="PANTHER" id="PTHR37162">
    <property type="entry name" value="HAT FAMILY DIMERISATION DOMAINCONTAINING PROTEIN-RELATED"/>
    <property type="match status" value="1"/>
</dbReference>
<name>A0AAV0WUK3_9HEMI</name>
<organism evidence="1 2">
    <name type="scientific">Macrosiphum euphorbiae</name>
    <name type="common">potato aphid</name>
    <dbReference type="NCBI Taxonomy" id="13131"/>
    <lineage>
        <taxon>Eukaryota</taxon>
        <taxon>Metazoa</taxon>
        <taxon>Ecdysozoa</taxon>
        <taxon>Arthropoda</taxon>
        <taxon>Hexapoda</taxon>
        <taxon>Insecta</taxon>
        <taxon>Pterygota</taxon>
        <taxon>Neoptera</taxon>
        <taxon>Paraneoptera</taxon>
        <taxon>Hemiptera</taxon>
        <taxon>Sternorrhyncha</taxon>
        <taxon>Aphidomorpha</taxon>
        <taxon>Aphidoidea</taxon>
        <taxon>Aphididae</taxon>
        <taxon>Macrosiphini</taxon>
        <taxon>Macrosiphum</taxon>
    </lineage>
</organism>
<dbReference type="EMBL" id="CARXXK010000002">
    <property type="protein sequence ID" value="CAI6359508.1"/>
    <property type="molecule type" value="Genomic_DNA"/>
</dbReference>
<protein>
    <submittedName>
        <fullName evidence="1">Uncharacterized protein</fullName>
    </submittedName>
</protein>
<proteinExistence type="predicted"/>
<accession>A0AAV0WUK3</accession>
<reference evidence="1 2" key="1">
    <citation type="submission" date="2023-01" db="EMBL/GenBank/DDBJ databases">
        <authorList>
            <person name="Whitehead M."/>
        </authorList>
    </citation>
    <scope>NUCLEOTIDE SEQUENCE [LARGE SCALE GENOMIC DNA]</scope>
</reference>
<evidence type="ECO:0000313" key="2">
    <source>
        <dbReference type="Proteomes" id="UP001160148"/>
    </source>
</evidence>